<sequence length="18" mass="2027">MVLVVGIGELLLMKLLRE</sequence>
<dbReference type="AlphaFoldDB" id="A0A2P2L2M1"/>
<organism evidence="1">
    <name type="scientific">Rhizophora mucronata</name>
    <name type="common">Asiatic mangrove</name>
    <dbReference type="NCBI Taxonomy" id="61149"/>
    <lineage>
        <taxon>Eukaryota</taxon>
        <taxon>Viridiplantae</taxon>
        <taxon>Streptophyta</taxon>
        <taxon>Embryophyta</taxon>
        <taxon>Tracheophyta</taxon>
        <taxon>Spermatophyta</taxon>
        <taxon>Magnoliopsida</taxon>
        <taxon>eudicotyledons</taxon>
        <taxon>Gunneridae</taxon>
        <taxon>Pentapetalae</taxon>
        <taxon>rosids</taxon>
        <taxon>fabids</taxon>
        <taxon>Malpighiales</taxon>
        <taxon>Rhizophoraceae</taxon>
        <taxon>Rhizophora</taxon>
    </lineage>
</organism>
<accession>A0A2P2L2M1</accession>
<name>A0A2P2L2M1_RHIMU</name>
<protein>
    <submittedName>
        <fullName evidence="1">Uncharacterized protein</fullName>
    </submittedName>
</protein>
<reference evidence="1" key="1">
    <citation type="submission" date="2018-02" db="EMBL/GenBank/DDBJ databases">
        <title>Rhizophora mucronata_Transcriptome.</title>
        <authorList>
            <person name="Meera S.P."/>
            <person name="Sreeshan A."/>
            <person name="Augustine A."/>
        </authorList>
    </citation>
    <scope>NUCLEOTIDE SEQUENCE</scope>
    <source>
        <tissue evidence="1">Leaf</tissue>
    </source>
</reference>
<dbReference type="EMBL" id="GGEC01031743">
    <property type="protein sequence ID" value="MBX12227.1"/>
    <property type="molecule type" value="Transcribed_RNA"/>
</dbReference>
<proteinExistence type="predicted"/>
<evidence type="ECO:0000313" key="1">
    <source>
        <dbReference type="EMBL" id="MBX12227.1"/>
    </source>
</evidence>